<evidence type="ECO:0000313" key="10">
    <source>
        <dbReference type="Proteomes" id="UP001054252"/>
    </source>
</evidence>
<dbReference type="Gene3D" id="3.30.70.270">
    <property type="match status" value="1"/>
</dbReference>
<dbReference type="Pfam" id="PF13456">
    <property type="entry name" value="RVT_3"/>
    <property type="match status" value="1"/>
</dbReference>
<organism evidence="9 10">
    <name type="scientific">Rubroshorea leprosula</name>
    <dbReference type="NCBI Taxonomy" id="152421"/>
    <lineage>
        <taxon>Eukaryota</taxon>
        <taxon>Viridiplantae</taxon>
        <taxon>Streptophyta</taxon>
        <taxon>Embryophyta</taxon>
        <taxon>Tracheophyta</taxon>
        <taxon>Spermatophyta</taxon>
        <taxon>Magnoliopsida</taxon>
        <taxon>eudicotyledons</taxon>
        <taxon>Gunneridae</taxon>
        <taxon>Pentapetalae</taxon>
        <taxon>rosids</taxon>
        <taxon>malvids</taxon>
        <taxon>Malvales</taxon>
        <taxon>Dipterocarpaceae</taxon>
        <taxon>Rubroshorea</taxon>
    </lineage>
</organism>
<evidence type="ECO:0000256" key="3">
    <source>
        <dbReference type="ARBA" id="ARBA00022722"/>
    </source>
</evidence>
<accession>A0AAV5MEP0</accession>
<dbReference type="EMBL" id="BPVZ01000229">
    <property type="protein sequence ID" value="GKV47484.1"/>
    <property type="molecule type" value="Genomic_DNA"/>
</dbReference>
<protein>
    <submittedName>
        <fullName evidence="9">Uncharacterized protein</fullName>
    </submittedName>
</protein>
<evidence type="ECO:0000313" key="9">
    <source>
        <dbReference type="EMBL" id="GKV47484.1"/>
    </source>
</evidence>
<feature type="domain" description="RNase H type-1" evidence="7">
    <location>
        <begin position="299"/>
        <end position="428"/>
    </location>
</feature>
<dbReference type="GO" id="GO:0004523">
    <property type="term" value="F:RNA-DNA hybrid ribonuclease activity"/>
    <property type="evidence" value="ECO:0007669"/>
    <property type="project" value="InterPro"/>
</dbReference>
<evidence type="ECO:0000256" key="1">
    <source>
        <dbReference type="ARBA" id="ARBA00022679"/>
    </source>
</evidence>
<dbReference type="Gene3D" id="3.30.420.10">
    <property type="entry name" value="Ribonuclease H-like superfamily/Ribonuclease H"/>
    <property type="match status" value="2"/>
</dbReference>
<dbReference type="SUPFAM" id="SSF53098">
    <property type="entry name" value="Ribonuclease H-like"/>
    <property type="match status" value="2"/>
</dbReference>
<dbReference type="PANTHER" id="PTHR48475:SF1">
    <property type="entry name" value="RNASE H TYPE-1 DOMAIN-CONTAINING PROTEIN"/>
    <property type="match status" value="1"/>
</dbReference>
<feature type="domain" description="Integrase catalytic" evidence="8">
    <location>
        <begin position="524"/>
        <end position="684"/>
    </location>
</feature>
<dbReference type="GO" id="GO:0015074">
    <property type="term" value="P:DNA integration"/>
    <property type="evidence" value="ECO:0007669"/>
    <property type="project" value="InterPro"/>
</dbReference>
<dbReference type="SUPFAM" id="SSF56672">
    <property type="entry name" value="DNA/RNA polymerases"/>
    <property type="match status" value="1"/>
</dbReference>
<keyword evidence="2" id="KW-0548">Nucleotidyltransferase</keyword>
<dbReference type="InterPro" id="IPR043502">
    <property type="entry name" value="DNA/RNA_pol_sf"/>
</dbReference>
<dbReference type="InterPro" id="IPR002156">
    <property type="entry name" value="RNaseH_domain"/>
</dbReference>
<dbReference type="PROSITE" id="PS50994">
    <property type="entry name" value="INTEGRASE"/>
    <property type="match status" value="1"/>
</dbReference>
<keyword evidence="4" id="KW-0255">Endonuclease</keyword>
<dbReference type="InterPro" id="IPR001584">
    <property type="entry name" value="Integrase_cat-core"/>
</dbReference>
<proteinExistence type="predicted"/>
<reference evidence="9 10" key="1">
    <citation type="journal article" date="2021" name="Commun. Biol.">
        <title>The genome of Shorea leprosula (Dipterocarpaceae) highlights the ecological relevance of drought in aseasonal tropical rainforests.</title>
        <authorList>
            <person name="Ng K.K.S."/>
            <person name="Kobayashi M.J."/>
            <person name="Fawcett J.A."/>
            <person name="Hatakeyama M."/>
            <person name="Paape T."/>
            <person name="Ng C.H."/>
            <person name="Ang C.C."/>
            <person name="Tnah L.H."/>
            <person name="Lee C.T."/>
            <person name="Nishiyama T."/>
            <person name="Sese J."/>
            <person name="O'Brien M.J."/>
            <person name="Copetti D."/>
            <person name="Mohd Noor M.I."/>
            <person name="Ong R.C."/>
            <person name="Putra M."/>
            <person name="Sireger I.Z."/>
            <person name="Indrioko S."/>
            <person name="Kosugi Y."/>
            <person name="Izuno A."/>
            <person name="Isagi Y."/>
            <person name="Lee S.L."/>
            <person name="Shimizu K.K."/>
        </authorList>
    </citation>
    <scope>NUCLEOTIDE SEQUENCE [LARGE SCALE GENOMIC DNA]</scope>
    <source>
        <strain evidence="9">214</strain>
    </source>
</reference>
<sequence length="792" mass="90717">MMRSKFVSTLRQFTRRRRKEAAMKKRSLAIQSPFQPVKDVEYFSSESSEGEELSLRPSHVFASKLRWVDYPSSSSKSLLPALVTEGSKGNHGNIGKLVYIRRFISNLAGWCHPFSKLMKKDAPFVWDEACQNAFESIKENFLHPLVLVAPILGRPLILYIAAQEYFLGALLAQVNEEGKENALYYLSRTLVGAKVNYSPIEKICLALIFSTKKLRHYMLAHVVHLISKADPLKYIMSKPMLFSRLVKWALLLSEFEIIYVPQKAIKGQALADFLADHPIPAKWELSKDLLDEEVFFVDVLPSWELYFDGASRRDGAGVGVVFVTPKNEVIPFSFTLTEQCFNNVAEYQALIVGLEIALEMQIYQLNVYGDSSLVVNQLIKEFDVRKPELVPYFQYASQLLEKFDLVSIAHVLRSRNKQADALANLAAVIASLDNQEYVSLRKKIGDNQSSITYNMESYQMIYTKNPQFEEGLYALFTFVTPFISDLLMEFSLDVWMEMNHPKWLRRCILEFMELITTVALHPTIASWPFHARGLDVIGPITPKSLTGHAYILTATDYFSKWVEAVSLREVKKENVVDFIRVNVICRYGVPRYIITDNGKPFSNSLMDKLCSKFKFTQHFSSMYNATVNGLVEAFTKTLCNLLKKVVSKSKWDWHERIGEALWAYRTTHRTPTKATPYSLVYGVEVVLPLECQIPYLRIAIQEGLTDEQNAKLRLQELEALDEKRLETQQHLECYQVRLSRAFNKKVRLRAFQVGDVELAVRRPIVITHHLGGKFTSKWDGPYIVTEVYSNGA</sequence>
<evidence type="ECO:0000256" key="6">
    <source>
        <dbReference type="ARBA" id="ARBA00022918"/>
    </source>
</evidence>
<gene>
    <name evidence="9" type="ORF">SLEP1_g54386</name>
</gene>
<dbReference type="CDD" id="cd09274">
    <property type="entry name" value="RNase_HI_RT_Ty3"/>
    <property type="match status" value="1"/>
</dbReference>
<evidence type="ECO:0000259" key="8">
    <source>
        <dbReference type="PROSITE" id="PS50994"/>
    </source>
</evidence>
<dbReference type="InterPro" id="IPR043128">
    <property type="entry name" value="Rev_trsase/Diguanyl_cyclase"/>
</dbReference>
<dbReference type="GO" id="GO:0003676">
    <property type="term" value="F:nucleic acid binding"/>
    <property type="evidence" value="ECO:0007669"/>
    <property type="project" value="InterPro"/>
</dbReference>
<dbReference type="InterPro" id="IPR041373">
    <property type="entry name" value="RT_RNaseH"/>
</dbReference>
<keyword evidence="1" id="KW-0808">Transferase</keyword>
<name>A0AAV5MEP0_9ROSI</name>
<dbReference type="GO" id="GO:0003964">
    <property type="term" value="F:RNA-directed DNA polymerase activity"/>
    <property type="evidence" value="ECO:0007669"/>
    <property type="project" value="UniProtKB-KW"/>
</dbReference>
<dbReference type="AlphaFoldDB" id="A0AAV5MEP0"/>
<dbReference type="InterPro" id="IPR036397">
    <property type="entry name" value="RNaseH_sf"/>
</dbReference>
<dbReference type="Pfam" id="PF17917">
    <property type="entry name" value="RT_RNaseH"/>
    <property type="match status" value="1"/>
</dbReference>
<comment type="caution">
    <text evidence="9">The sequence shown here is derived from an EMBL/GenBank/DDBJ whole genome shotgun (WGS) entry which is preliminary data.</text>
</comment>
<evidence type="ECO:0000256" key="5">
    <source>
        <dbReference type="ARBA" id="ARBA00022801"/>
    </source>
</evidence>
<evidence type="ECO:0000259" key="7">
    <source>
        <dbReference type="PROSITE" id="PS50879"/>
    </source>
</evidence>
<dbReference type="Proteomes" id="UP001054252">
    <property type="component" value="Unassembled WGS sequence"/>
</dbReference>
<keyword evidence="3" id="KW-0540">Nuclease</keyword>
<dbReference type="InterPro" id="IPR012337">
    <property type="entry name" value="RNaseH-like_sf"/>
</dbReference>
<dbReference type="CDD" id="cd09279">
    <property type="entry name" value="RNase_HI_like"/>
    <property type="match status" value="1"/>
</dbReference>
<dbReference type="Pfam" id="PF00665">
    <property type="entry name" value="rve"/>
    <property type="match status" value="1"/>
</dbReference>
<keyword evidence="6" id="KW-0695">RNA-directed DNA polymerase</keyword>
<keyword evidence="5" id="KW-0378">Hydrolase</keyword>
<keyword evidence="10" id="KW-1185">Reference proteome</keyword>
<evidence type="ECO:0000256" key="2">
    <source>
        <dbReference type="ARBA" id="ARBA00022695"/>
    </source>
</evidence>
<dbReference type="PANTHER" id="PTHR48475">
    <property type="entry name" value="RIBONUCLEASE H"/>
    <property type="match status" value="1"/>
</dbReference>
<evidence type="ECO:0000256" key="4">
    <source>
        <dbReference type="ARBA" id="ARBA00022759"/>
    </source>
</evidence>
<dbReference type="PROSITE" id="PS50879">
    <property type="entry name" value="RNASE_H_1"/>
    <property type="match status" value="1"/>
</dbReference>